<comment type="subcellular location">
    <subcellularLocation>
        <location evidence="1">Membrane</location>
        <topology evidence="1">Multi-pass membrane protein</topology>
    </subcellularLocation>
</comment>
<feature type="compositionally biased region" description="Polar residues" evidence="5">
    <location>
        <begin position="444"/>
        <end position="454"/>
    </location>
</feature>
<evidence type="ECO:0000256" key="6">
    <source>
        <dbReference type="SAM" id="Phobius"/>
    </source>
</evidence>
<keyword evidence="8" id="KW-0436">Ligase</keyword>
<feature type="transmembrane region" description="Helical" evidence="6">
    <location>
        <begin position="6"/>
        <end position="24"/>
    </location>
</feature>
<evidence type="ECO:0000256" key="1">
    <source>
        <dbReference type="ARBA" id="ARBA00004141"/>
    </source>
</evidence>
<sequence length="454" mass="47737">MPTTMPLVVTILSSVFWVAALLVRRPLRTRRPTIEFWWAWTAMVTAGVVALFSIGVLSGTATLATAVRMIPLIVVGVIMVLQTLAARTLSINWAGGLIGAYFVLLLAFAFGGESVAQACLSLAVFLPAILGRRTGYDLRQIRNGLRLGTLTAIIAIAMIGIAQSSDFFGPCRTDKCSVWGLSIGTAGDGNALGIFYAIAAALCLLIIDGRWKFLVISTASLALVDLTSSRTALYSWIIGIVVAIVDRWCRRTNSNLMQAVTAIALGATCVILPLLAYRGDEFTYRATLWLSARGLAAESPLVGYGSSFWVRLGGEDGISANYSTHNLMMESLVASGAIGCLLLAGALTTAVLSAQDDSARRWSLGVVCVLLSGSLTEVISAPGRPYLFPALAVLALLAVSYTPDDPESHNGSQCPNRAARGNAAAAGHPRSRVTPVIPGPGSGAASQTGQHAVR</sequence>
<evidence type="ECO:0000256" key="3">
    <source>
        <dbReference type="ARBA" id="ARBA00022989"/>
    </source>
</evidence>
<dbReference type="InterPro" id="IPR007016">
    <property type="entry name" value="O-antigen_ligase-rel_domated"/>
</dbReference>
<feature type="transmembrane region" description="Helical" evidence="6">
    <location>
        <begin position="36"/>
        <end position="57"/>
    </location>
</feature>
<keyword evidence="2 6" id="KW-0812">Transmembrane</keyword>
<keyword evidence="4 6" id="KW-0472">Membrane</keyword>
<protein>
    <submittedName>
        <fullName evidence="8">O-antigen ligase family protein</fullName>
    </submittedName>
</protein>
<comment type="caution">
    <text evidence="8">The sequence shown here is derived from an EMBL/GenBank/DDBJ whole genome shotgun (WGS) entry which is preliminary data.</text>
</comment>
<keyword evidence="9" id="KW-1185">Reference proteome</keyword>
<feature type="transmembrane region" description="Helical" evidence="6">
    <location>
        <begin position="63"/>
        <end position="84"/>
    </location>
</feature>
<feature type="domain" description="O-antigen ligase-related" evidence="7">
    <location>
        <begin position="220"/>
        <end position="343"/>
    </location>
</feature>
<feature type="region of interest" description="Disordered" evidence="5">
    <location>
        <begin position="405"/>
        <end position="454"/>
    </location>
</feature>
<evidence type="ECO:0000313" key="9">
    <source>
        <dbReference type="Proteomes" id="UP000306985"/>
    </source>
</evidence>
<feature type="transmembrane region" description="Helical" evidence="6">
    <location>
        <begin position="115"/>
        <end position="132"/>
    </location>
</feature>
<organism evidence="8 9">
    <name type="scientific">Nakamurella flava</name>
    <dbReference type="NCBI Taxonomy" id="2576308"/>
    <lineage>
        <taxon>Bacteria</taxon>
        <taxon>Bacillati</taxon>
        <taxon>Actinomycetota</taxon>
        <taxon>Actinomycetes</taxon>
        <taxon>Nakamurellales</taxon>
        <taxon>Nakamurellaceae</taxon>
        <taxon>Nakamurella</taxon>
    </lineage>
</organism>
<dbReference type="RefSeq" id="WP_137451058.1">
    <property type="nucleotide sequence ID" value="NZ_SZZH01000005.1"/>
</dbReference>
<feature type="transmembrane region" description="Helical" evidence="6">
    <location>
        <begin position="91"/>
        <end position="109"/>
    </location>
</feature>
<feature type="transmembrane region" description="Helical" evidence="6">
    <location>
        <begin position="219"/>
        <end position="244"/>
    </location>
</feature>
<evidence type="ECO:0000256" key="2">
    <source>
        <dbReference type="ARBA" id="ARBA00022692"/>
    </source>
</evidence>
<dbReference type="Proteomes" id="UP000306985">
    <property type="component" value="Unassembled WGS sequence"/>
</dbReference>
<evidence type="ECO:0000256" key="5">
    <source>
        <dbReference type="SAM" id="MobiDB-lite"/>
    </source>
</evidence>
<feature type="transmembrane region" description="Helical" evidence="6">
    <location>
        <begin position="144"/>
        <end position="162"/>
    </location>
</feature>
<feature type="transmembrane region" description="Helical" evidence="6">
    <location>
        <begin position="332"/>
        <end position="355"/>
    </location>
</feature>
<proteinExistence type="predicted"/>
<evidence type="ECO:0000256" key="4">
    <source>
        <dbReference type="ARBA" id="ARBA00023136"/>
    </source>
</evidence>
<evidence type="ECO:0000259" key="7">
    <source>
        <dbReference type="Pfam" id="PF04932"/>
    </source>
</evidence>
<name>A0A4U6QBD7_9ACTN</name>
<feature type="transmembrane region" description="Helical" evidence="6">
    <location>
        <begin position="189"/>
        <end position="207"/>
    </location>
</feature>
<keyword evidence="3 6" id="KW-1133">Transmembrane helix</keyword>
<feature type="transmembrane region" description="Helical" evidence="6">
    <location>
        <begin position="256"/>
        <end position="277"/>
    </location>
</feature>
<gene>
    <name evidence="8" type="ORF">FDO65_17675</name>
</gene>
<dbReference type="AlphaFoldDB" id="A0A4U6QBD7"/>
<accession>A0A4U6QBD7</accession>
<dbReference type="GO" id="GO:0016874">
    <property type="term" value="F:ligase activity"/>
    <property type="evidence" value="ECO:0007669"/>
    <property type="project" value="UniProtKB-KW"/>
</dbReference>
<dbReference type="OrthoDB" id="4763872at2"/>
<dbReference type="GO" id="GO:0016020">
    <property type="term" value="C:membrane"/>
    <property type="evidence" value="ECO:0007669"/>
    <property type="project" value="UniProtKB-SubCell"/>
</dbReference>
<dbReference type="Pfam" id="PF04932">
    <property type="entry name" value="Wzy_C"/>
    <property type="match status" value="1"/>
</dbReference>
<evidence type="ECO:0000313" key="8">
    <source>
        <dbReference type="EMBL" id="TKV57354.1"/>
    </source>
</evidence>
<dbReference type="EMBL" id="SZZH01000005">
    <property type="protein sequence ID" value="TKV57354.1"/>
    <property type="molecule type" value="Genomic_DNA"/>
</dbReference>
<reference evidence="8 9" key="1">
    <citation type="submission" date="2019-05" db="EMBL/GenBank/DDBJ databases">
        <title>Nakamurella sp. N5BH11, whole genome shotgun sequence.</title>
        <authorList>
            <person name="Tuo L."/>
        </authorList>
    </citation>
    <scope>NUCLEOTIDE SEQUENCE [LARGE SCALE GENOMIC DNA]</scope>
    <source>
        <strain evidence="8 9">N5BH11</strain>
    </source>
</reference>
<feature type="compositionally biased region" description="Low complexity" evidence="5">
    <location>
        <begin position="416"/>
        <end position="427"/>
    </location>
</feature>